<protein>
    <submittedName>
        <fullName evidence="1">Uncharacterized protein</fullName>
    </submittedName>
</protein>
<name>A0A1C3P6G5_9ACTN</name>
<gene>
    <name evidence="1" type="ORF">FDG2_4538</name>
</gene>
<proteinExistence type="predicted"/>
<reference evidence="2" key="1">
    <citation type="submission" date="2016-02" db="EMBL/GenBank/DDBJ databases">
        <authorList>
            <person name="Wibberg D."/>
        </authorList>
    </citation>
    <scope>NUCLEOTIDE SEQUENCE [LARGE SCALE GENOMIC DNA]</scope>
</reference>
<dbReference type="Proteomes" id="UP000199013">
    <property type="component" value="Unassembled WGS sequence"/>
</dbReference>
<keyword evidence="2" id="KW-1185">Reference proteome</keyword>
<dbReference type="AlphaFoldDB" id="A0A1C3P6G5"/>
<accession>A0A1C3P6G5</accession>
<sequence>MIEHRRIMKVKERTVVTAVVSTLTFVIEKERATT</sequence>
<dbReference type="EMBL" id="FLUV01001895">
    <property type="protein sequence ID" value="SBW25401.1"/>
    <property type="molecule type" value="Genomic_DNA"/>
</dbReference>
<evidence type="ECO:0000313" key="1">
    <source>
        <dbReference type="EMBL" id="SBW25401.1"/>
    </source>
</evidence>
<organism evidence="1 2">
    <name type="scientific">Candidatus Protofrankia californiensis</name>
    <dbReference type="NCBI Taxonomy" id="1839754"/>
    <lineage>
        <taxon>Bacteria</taxon>
        <taxon>Bacillati</taxon>
        <taxon>Actinomycetota</taxon>
        <taxon>Actinomycetes</taxon>
        <taxon>Frankiales</taxon>
        <taxon>Frankiaceae</taxon>
        <taxon>Protofrankia</taxon>
    </lineage>
</organism>
<evidence type="ECO:0000313" key="2">
    <source>
        <dbReference type="Proteomes" id="UP000199013"/>
    </source>
</evidence>